<comment type="subcellular location">
    <subcellularLocation>
        <location evidence="1">Endomembrane system</location>
    </subcellularLocation>
</comment>
<feature type="non-terminal residue" evidence="5">
    <location>
        <position position="133"/>
    </location>
</feature>
<comment type="similarity">
    <text evidence="2">Belongs to the gasdermin family.</text>
</comment>
<dbReference type="PANTHER" id="PTHR15207">
    <property type="entry name" value="NONSYNDROMIC HEARING IMPAIRMENT PROTEIN"/>
    <property type="match status" value="1"/>
</dbReference>
<evidence type="ECO:0000256" key="2">
    <source>
        <dbReference type="ARBA" id="ARBA00009279"/>
    </source>
</evidence>
<gene>
    <name evidence="5" type="ORF">M9458_038362</name>
</gene>
<organism evidence="5 6">
    <name type="scientific">Cirrhinus mrigala</name>
    <name type="common">Mrigala</name>
    <dbReference type="NCBI Taxonomy" id="683832"/>
    <lineage>
        <taxon>Eukaryota</taxon>
        <taxon>Metazoa</taxon>
        <taxon>Chordata</taxon>
        <taxon>Craniata</taxon>
        <taxon>Vertebrata</taxon>
        <taxon>Euteleostomi</taxon>
        <taxon>Actinopterygii</taxon>
        <taxon>Neopterygii</taxon>
        <taxon>Teleostei</taxon>
        <taxon>Ostariophysi</taxon>
        <taxon>Cypriniformes</taxon>
        <taxon>Cyprinidae</taxon>
        <taxon>Labeoninae</taxon>
        <taxon>Labeonini</taxon>
        <taxon>Cirrhinus</taxon>
    </lineage>
</organism>
<dbReference type="Proteomes" id="UP001529510">
    <property type="component" value="Unassembled WGS sequence"/>
</dbReference>
<comment type="caution">
    <text evidence="5">The sequence shown here is derived from an EMBL/GenBank/DDBJ whole genome shotgun (WGS) entry which is preliminary data.</text>
</comment>
<dbReference type="AlphaFoldDB" id="A0ABD0P115"/>
<protein>
    <recommendedName>
        <fullName evidence="4">Gasdermin pore forming domain-containing protein</fullName>
    </recommendedName>
</protein>
<reference evidence="5 6" key="1">
    <citation type="submission" date="2024-05" db="EMBL/GenBank/DDBJ databases">
        <title>Genome sequencing and assembly of Indian major carp, Cirrhinus mrigala (Hamilton, 1822).</title>
        <authorList>
            <person name="Mohindra V."/>
            <person name="Chowdhury L.M."/>
            <person name="Lal K."/>
            <person name="Jena J.K."/>
        </authorList>
    </citation>
    <scope>NUCLEOTIDE SEQUENCE [LARGE SCALE GENOMIC DNA]</scope>
    <source>
        <strain evidence="5">CM1030</strain>
        <tissue evidence="5">Blood</tissue>
    </source>
</reference>
<dbReference type="PANTHER" id="PTHR15207:SF3">
    <property type="entry name" value="DEAFNESS, AUTOSOMAL DOMINANT 5-RELATED"/>
    <property type="match status" value="1"/>
</dbReference>
<dbReference type="InterPro" id="IPR040460">
    <property type="entry name" value="Gasdermin_pore"/>
</dbReference>
<dbReference type="InterPro" id="IPR042377">
    <property type="entry name" value="GSDME"/>
</dbReference>
<keyword evidence="6" id="KW-1185">Reference proteome</keyword>
<evidence type="ECO:0000259" key="4">
    <source>
        <dbReference type="Pfam" id="PF04598"/>
    </source>
</evidence>
<feature type="domain" description="Gasdermin pore forming" evidence="4">
    <location>
        <begin position="1"/>
        <end position="127"/>
    </location>
</feature>
<sequence>MFEKATKKLVQQIDPKGSLIPASSLNDNKKLQLLAVMRKTQKGWFWQKSKYKPTGFKLNDLLEGDPINPVCEEVDFVKFEGEYRNSLFGSVEMGGPAVCLNASGQGTSKLSLSLGTLKKEDVNIPNLEILIKG</sequence>
<evidence type="ECO:0000313" key="5">
    <source>
        <dbReference type="EMBL" id="KAL0166518.1"/>
    </source>
</evidence>
<evidence type="ECO:0000313" key="6">
    <source>
        <dbReference type="Proteomes" id="UP001529510"/>
    </source>
</evidence>
<accession>A0ABD0P115</accession>
<dbReference type="EMBL" id="JAMKFB020000019">
    <property type="protein sequence ID" value="KAL0166518.1"/>
    <property type="molecule type" value="Genomic_DNA"/>
</dbReference>
<proteinExistence type="inferred from homology"/>
<dbReference type="GO" id="GO:0012505">
    <property type="term" value="C:endomembrane system"/>
    <property type="evidence" value="ECO:0007669"/>
    <property type="project" value="UniProtKB-SubCell"/>
</dbReference>
<name>A0ABD0P115_CIRMR</name>
<keyword evidence="3" id="KW-0472">Membrane</keyword>
<evidence type="ECO:0000256" key="1">
    <source>
        <dbReference type="ARBA" id="ARBA00004308"/>
    </source>
</evidence>
<evidence type="ECO:0000256" key="3">
    <source>
        <dbReference type="ARBA" id="ARBA00023136"/>
    </source>
</evidence>
<dbReference type="Pfam" id="PF04598">
    <property type="entry name" value="Gasdermin"/>
    <property type="match status" value="1"/>
</dbReference>